<dbReference type="Pfam" id="PF00990">
    <property type="entry name" value="GGDEF"/>
    <property type="match status" value="1"/>
</dbReference>
<dbReference type="Gene3D" id="3.30.70.270">
    <property type="match status" value="1"/>
</dbReference>
<dbReference type="PROSITE" id="PS50887">
    <property type="entry name" value="GGDEF"/>
    <property type="match status" value="1"/>
</dbReference>
<dbReference type="InterPro" id="IPR052155">
    <property type="entry name" value="Biofilm_reg_signaling"/>
</dbReference>
<dbReference type="SUPFAM" id="SSF55073">
    <property type="entry name" value="Nucleotide cyclase"/>
    <property type="match status" value="1"/>
</dbReference>
<organism evidence="4 5">
    <name type="scientific">Aliidongia dinghuensis</name>
    <dbReference type="NCBI Taxonomy" id="1867774"/>
    <lineage>
        <taxon>Bacteria</taxon>
        <taxon>Pseudomonadati</taxon>
        <taxon>Pseudomonadota</taxon>
        <taxon>Alphaproteobacteria</taxon>
        <taxon>Rhodospirillales</taxon>
        <taxon>Dongiaceae</taxon>
        <taxon>Aliidongia</taxon>
    </lineage>
</organism>
<keyword evidence="5" id="KW-1185">Reference proteome</keyword>
<dbReference type="EMBL" id="BMJQ01000011">
    <property type="protein sequence ID" value="GGF30658.1"/>
    <property type="molecule type" value="Genomic_DNA"/>
</dbReference>
<dbReference type="Proteomes" id="UP000646365">
    <property type="component" value="Unassembled WGS sequence"/>
</dbReference>
<comment type="caution">
    <text evidence="4">The sequence shown here is derived from an EMBL/GenBank/DDBJ whole genome shotgun (WGS) entry which is preliminary data.</text>
</comment>
<dbReference type="CDD" id="cd00130">
    <property type="entry name" value="PAS"/>
    <property type="match status" value="1"/>
</dbReference>
<dbReference type="InterPro" id="IPR000014">
    <property type="entry name" value="PAS"/>
</dbReference>
<name>A0A8J3E4W8_9PROT</name>
<dbReference type="InterPro" id="IPR000700">
    <property type="entry name" value="PAS-assoc_C"/>
</dbReference>
<dbReference type="InterPro" id="IPR043128">
    <property type="entry name" value="Rev_trsase/Diguanyl_cyclase"/>
</dbReference>
<sequence>MGPMSQANIETVESLPHALTNLVGFGGAALVVEPSGEVRGANDLGIDLLANFDDDTVHEVAIAGARAIAAGALRLERLNGPFPGDCADVIIQPLVGRAAGALVLIATNPAESALRRALIESRQRYRDLVEAASEFVWETDRHGRFVFLSGSGAFGYATRDLLGRLATDFVVDASPLPYPVFQARDTVLQTDVWLQRADGTTSCQSITAVPIYDPDGQWCGTRGMGRDVTEQRERERAEKQRLLRDRLMTYLGDTIRTEINPEKTLPAALSGTGLAIGADGGMILAGHPAAASYDVVSWGEPLPEHDFPEAHAALVEQGAVDLLRGGLQLIGQLTEDASAGDGRINGAVLFWCKTESRGFGDGDRAVLSDVAAQIGLAIAQLKKFHEIVTISNTDSLTGVLNRRAFFADLERRLGRHMVAQTGGALVYLDINNLKALNDYAGHLAGDRAILTFAELTKAATRASDLIARIGGDEFLIWLDGVTAESAPVRAEALLLQMNRLEQLSVVPDRPLGVSIGMALYDGAAPVALDRLLAAADAAMYRVKARRKSGYEIAPRLLPDDTGPPEPLDAMAGMAGEPIRADGSVE</sequence>
<reference evidence="4" key="2">
    <citation type="submission" date="2020-09" db="EMBL/GenBank/DDBJ databases">
        <authorList>
            <person name="Sun Q."/>
            <person name="Zhou Y."/>
        </authorList>
    </citation>
    <scope>NUCLEOTIDE SEQUENCE</scope>
    <source>
        <strain evidence="4">CGMCC 1.15725</strain>
    </source>
</reference>
<evidence type="ECO:0000313" key="4">
    <source>
        <dbReference type="EMBL" id="GGF30658.1"/>
    </source>
</evidence>
<accession>A0A8J3E4W8</accession>
<dbReference type="PANTHER" id="PTHR44757">
    <property type="entry name" value="DIGUANYLATE CYCLASE DGCP"/>
    <property type="match status" value="1"/>
</dbReference>
<protein>
    <submittedName>
        <fullName evidence="4">Diguanylate cyclase</fullName>
    </submittedName>
</protein>
<evidence type="ECO:0000259" key="3">
    <source>
        <dbReference type="PROSITE" id="PS50887"/>
    </source>
</evidence>
<feature type="domain" description="PAC" evidence="2">
    <location>
        <begin position="188"/>
        <end position="240"/>
    </location>
</feature>
<dbReference type="SUPFAM" id="SSF55785">
    <property type="entry name" value="PYP-like sensor domain (PAS domain)"/>
    <property type="match status" value="1"/>
</dbReference>
<dbReference type="SMART" id="SM00267">
    <property type="entry name" value="GGDEF"/>
    <property type="match status" value="1"/>
</dbReference>
<reference evidence="4" key="1">
    <citation type="journal article" date="2014" name="Int. J. Syst. Evol. Microbiol.">
        <title>Complete genome sequence of Corynebacterium casei LMG S-19264T (=DSM 44701T), isolated from a smear-ripened cheese.</title>
        <authorList>
            <consortium name="US DOE Joint Genome Institute (JGI-PGF)"/>
            <person name="Walter F."/>
            <person name="Albersmeier A."/>
            <person name="Kalinowski J."/>
            <person name="Ruckert C."/>
        </authorList>
    </citation>
    <scope>NUCLEOTIDE SEQUENCE</scope>
    <source>
        <strain evidence="4">CGMCC 1.15725</strain>
    </source>
</reference>
<dbReference type="CDD" id="cd01949">
    <property type="entry name" value="GGDEF"/>
    <property type="match status" value="1"/>
</dbReference>
<dbReference type="InterPro" id="IPR000160">
    <property type="entry name" value="GGDEF_dom"/>
</dbReference>
<dbReference type="Gene3D" id="3.30.450.20">
    <property type="entry name" value="PAS domain"/>
    <property type="match status" value="1"/>
</dbReference>
<feature type="region of interest" description="Disordered" evidence="1">
    <location>
        <begin position="554"/>
        <end position="585"/>
    </location>
</feature>
<gene>
    <name evidence="4" type="ORF">GCM10011611_40970</name>
</gene>
<dbReference type="InterPro" id="IPR029787">
    <property type="entry name" value="Nucleotide_cyclase"/>
</dbReference>
<dbReference type="PROSITE" id="PS50113">
    <property type="entry name" value="PAC"/>
    <property type="match status" value="1"/>
</dbReference>
<dbReference type="AlphaFoldDB" id="A0A8J3E4W8"/>
<feature type="domain" description="GGDEF" evidence="3">
    <location>
        <begin position="421"/>
        <end position="555"/>
    </location>
</feature>
<dbReference type="NCBIfam" id="TIGR00229">
    <property type="entry name" value="sensory_box"/>
    <property type="match status" value="1"/>
</dbReference>
<dbReference type="NCBIfam" id="TIGR00254">
    <property type="entry name" value="GGDEF"/>
    <property type="match status" value="1"/>
</dbReference>
<evidence type="ECO:0000313" key="5">
    <source>
        <dbReference type="Proteomes" id="UP000646365"/>
    </source>
</evidence>
<dbReference type="InterPro" id="IPR013656">
    <property type="entry name" value="PAS_4"/>
</dbReference>
<dbReference type="PANTHER" id="PTHR44757:SF2">
    <property type="entry name" value="BIOFILM ARCHITECTURE MAINTENANCE PROTEIN MBAA"/>
    <property type="match status" value="1"/>
</dbReference>
<evidence type="ECO:0000256" key="1">
    <source>
        <dbReference type="SAM" id="MobiDB-lite"/>
    </source>
</evidence>
<dbReference type="Pfam" id="PF08448">
    <property type="entry name" value="PAS_4"/>
    <property type="match status" value="1"/>
</dbReference>
<proteinExistence type="predicted"/>
<evidence type="ECO:0000259" key="2">
    <source>
        <dbReference type="PROSITE" id="PS50113"/>
    </source>
</evidence>
<dbReference type="InterPro" id="IPR035965">
    <property type="entry name" value="PAS-like_dom_sf"/>
</dbReference>